<organism evidence="8 9">
    <name type="scientific">Mycobacterium helveticum</name>
    <dbReference type="NCBI Taxonomy" id="2592811"/>
    <lineage>
        <taxon>Bacteria</taxon>
        <taxon>Bacillati</taxon>
        <taxon>Actinomycetota</taxon>
        <taxon>Actinomycetes</taxon>
        <taxon>Mycobacteriales</taxon>
        <taxon>Mycobacteriaceae</taxon>
        <taxon>Mycobacterium</taxon>
    </lineage>
</organism>
<keyword evidence="3" id="KW-0472">Membrane</keyword>
<feature type="chain" id="PRO_5039093094" evidence="7">
    <location>
        <begin position="20"/>
        <end position="195"/>
    </location>
</feature>
<proteinExistence type="predicted"/>
<evidence type="ECO:0000313" key="8">
    <source>
        <dbReference type="EMBL" id="TVS91976.1"/>
    </source>
</evidence>
<name>A0A557Y0B3_9MYCO</name>
<feature type="compositionally biased region" description="Low complexity" evidence="6">
    <location>
        <begin position="41"/>
        <end position="66"/>
    </location>
</feature>
<keyword evidence="4" id="KW-0564">Palmitate</keyword>
<dbReference type="InterPro" id="IPR025971">
    <property type="entry name" value="LppP/LprE"/>
</dbReference>
<dbReference type="Pfam" id="PF14041">
    <property type="entry name" value="Lipoprotein_21"/>
    <property type="match status" value="1"/>
</dbReference>
<evidence type="ECO:0000256" key="6">
    <source>
        <dbReference type="SAM" id="MobiDB-lite"/>
    </source>
</evidence>
<evidence type="ECO:0000313" key="9">
    <source>
        <dbReference type="Proteomes" id="UP000320513"/>
    </source>
</evidence>
<sequence>MWSLPWRAQALTGLAAALAAVPLAGCGSGDSTVAKTPQSRSTTANASITAPPAPPAEAAAPTTSAAPADPCAVNLASPAIAKAVSELPRDPRSAQPWNPEPLAGNYNQCAQLSAVILQANTNTDRPATRAVLFHLGQFIPEGVPDTYGFNGIDASQTTGDTVALTYPSGINGLATPVRFHWNGNGVELIGNKPGA</sequence>
<keyword evidence="9" id="KW-1185">Reference proteome</keyword>
<protein>
    <submittedName>
        <fullName evidence="8">LppP/LprE family lipoprotein</fullName>
    </submittedName>
</protein>
<keyword evidence="2 7" id="KW-0732">Signal</keyword>
<dbReference type="AlphaFoldDB" id="A0A557Y0B3"/>
<evidence type="ECO:0000256" key="2">
    <source>
        <dbReference type="ARBA" id="ARBA00022729"/>
    </source>
</evidence>
<comment type="caution">
    <text evidence="8">The sequence shown here is derived from an EMBL/GenBank/DDBJ whole genome shotgun (WGS) entry which is preliminary data.</text>
</comment>
<keyword evidence="5 8" id="KW-0449">Lipoprotein</keyword>
<evidence type="ECO:0000256" key="1">
    <source>
        <dbReference type="ARBA" id="ARBA00022475"/>
    </source>
</evidence>
<dbReference type="Proteomes" id="UP000320513">
    <property type="component" value="Unassembled WGS sequence"/>
</dbReference>
<gene>
    <name evidence="8" type="ORF">FPZ47_02730</name>
</gene>
<reference evidence="8 9" key="1">
    <citation type="submission" date="2019-07" db="EMBL/GenBank/DDBJ databases">
        <title>New Mycobacterium species.</title>
        <authorList>
            <person name="Tortoli E."/>
            <person name="Ghielmetti G."/>
            <person name="Friedel U."/>
            <person name="Trovato A."/>
        </authorList>
    </citation>
    <scope>NUCLEOTIDE SEQUENCE [LARGE SCALE GENOMIC DNA]</scope>
    <source>
        <strain evidence="8 9">16-83</strain>
    </source>
</reference>
<evidence type="ECO:0000256" key="5">
    <source>
        <dbReference type="ARBA" id="ARBA00023288"/>
    </source>
</evidence>
<accession>A0A557Y0B3</accession>
<evidence type="ECO:0000256" key="3">
    <source>
        <dbReference type="ARBA" id="ARBA00023136"/>
    </source>
</evidence>
<dbReference type="EMBL" id="VMQU01000006">
    <property type="protein sequence ID" value="TVS91976.1"/>
    <property type="molecule type" value="Genomic_DNA"/>
</dbReference>
<feature type="compositionally biased region" description="Polar residues" evidence="6">
    <location>
        <begin position="29"/>
        <end position="40"/>
    </location>
</feature>
<evidence type="ECO:0000256" key="4">
    <source>
        <dbReference type="ARBA" id="ARBA00023139"/>
    </source>
</evidence>
<dbReference type="OrthoDB" id="4762129at2"/>
<feature type="signal peptide" evidence="7">
    <location>
        <begin position="1"/>
        <end position="19"/>
    </location>
</feature>
<feature type="region of interest" description="Disordered" evidence="6">
    <location>
        <begin position="29"/>
        <end position="66"/>
    </location>
</feature>
<evidence type="ECO:0000256" key="7">
    <source>
        <dbReference type="SAM" id="SignalP"/>
    </source>
</evidence>
<keyword evidence="1" id="KW-1003">Cell membrane</keyword>